<dbReference type="EMBL" id="CP036263">
    <property type="protein sequence ID" value="QDS97787.1"/>
    <property type="molecule type" value="Genomic_DNA"/>
</dbReference>
<organism evidence="2 3">
    <name type="scientific">Adhaeretor mobilis</name>
    <dbReference type="NCBI Taxonomy" id="1930276"/>
    <lineage>
        <taxon>Bacteria</taxon>
        <taxon>Pseudomonadati</taxon>
        <taxon>Planctomycetota</taxon>
        <taxon>Planctomycetia</taxon>
        <taxon>Pirellulales</taxon>
        <taxon>Lacipirellulaceae</taxon>
        <taxon>Adhaeretor</taxon>
    </lineage>
</organism>
<accession>A0A517MSL8</accession>
<feature type="transmembrane region" description="Helical" evidence="1">
    <location>
        <begin position="122"/>
        <end position="140"/>
    </location>
</feature>
<feature type="transmembrane region" description="Helical" evidence="1">
    <location>
        <begin position="79"/>
        <end position="102"/>
    </location>
</feature>
<protein>
    <submittedName>
        <fullName evidence="2">Uncharacterized protein</fullName>
    </submittedName>
</protein>
<evidence type="ECO:0000256" key="1">
    <source>
        <dbReference type="SAM" id="Phobius"/>
    </source>
</evidence>
<dbReference type="Proteomes" id="UP000319852">
    <property type="component" value="Chromosome"/>
</dbReference>
<sequence length="156" mass="17366">MANPYQSPRHASGKPARVWLPWPIHVFAGRYFQVISVIQIVSMGIGLLLFDRLNMDPSCVLTWWGGSCLVRRNSIARRWVIGFCIFLLSGVAFMGAYAMLFGASSFSIRIFYEIEHPTLTHVLVPLGIIVCILAVPVFLLQTAQAIAEFNSHENAG</sequence>
<feature type="transmembrane region" description="Helical" evidence="1">
    <location>
        <begin position="31"/>
        <end position="50"/>
    </location>
</feature>
<reference evidence="2 3" key="1">
    <citation type="submission" date="2019-02" db="EMBL/GenBank/DDBJ databases">
        <title>Deep-cultivation of Planctomycetes and their phenomic and genomic characterization uncovers novel biology.</title>
        <authorList>
            <person name="Wiegand S."/>
            <person name="Jogler M."/>
            <person name="Boedeker C."/>
            <person name="Pinto D."/>
            <person name="Vollmers J."/>
            <person name="Rivas-Marin E."/>
            <person name="Kohn T."/>
            <person name="Peeters S.H."/>
            <person name="Heuer A."/>
            <person name="Rast P."/>
            <person name="Oberbeckmann S."/>
            <person name="Bunk B."/>
            <person name="Jeske O."/>
            <person name="Meyerdierks A."/>
            <person name="Storesund J.E."/>
            <person name="Kallscheuer N."/>
            <person name="Luecker S."/>
            <person name="Lage O.M."/>
            <person name="Pohl T."/>
            <person name="Merkel B.J."/>
            <person name="Hornburger P."/>
            <person name="Mueller R.-W."/>
            <person name="Bruemmer F."/>
            <person name="Labrenz M."/>
            <person name="Spormann A.M."/>
            <person name="Op den Camp H."/>
            <person name="Overmann J."/>
            <person name="Amann R."/>
            <person name="Jetten M.S.M."/>
            <person name="Mascher T."/>
            <person name="Medema M.H."/>
            <person name="Devos D.P."/>
            <person name="Kaster A.-K."/>
            <person name="Ovreas L."/>
            <person name="Rohde M."/>
            <person name="Galperin M.Y."/>
            <person name="Jogler C."/>
        </authorList>
    </citation>
    <scope>NUCLEOTIDE SEQUENCE [LARGE SCALE GENOMIC DNA]</scope>
    <source>
        <strain evidence="2 3">HG15A2</strain>
    </source>
</reference>
<keyword evidence="3" id="KW-1185">Reference proteome</keyword>
<evidence type="ECO:0000313" key="3">
    <source>
        <dbReference type="Proteomes" id="UP000319852"/>
    </source>
</evidence>
<dbReference type="KEGG" id="amob:HG15A2_10540"/>
<keyword evidence="1" id="KW-1133">Transmembrane helix</keyword>
<gene>
    <name evidence="2" type="ORF">HG15A2_10540</name>
</gene>
<proteinExistence type="predicted"/>
<keyword evidence="1" id="KW-0812">Transmembrane</keyword>
<keyword evidence="1" id="KW-0472">Membrane</keyword>
<dbReference type="AlphaFoldDB" id="A0A517MSL8"/>
<evidence type="ECO:0000313" key="2">
    <source>
        <dbReference type="EMBL" id="QDS97787.1"/>
    </source>
</evidence>
<name>A0A517MSL8_9BACT</name>